<dbReference type="PANTHER" id="PTHR43288:SF2">
    <property type="entry name" value="RADICAL SAM CORE DOMAIN-CONTAINING PROTEIN"/>
    <property type="match status" value="1"/>
</dbReference>
<evidence type="ECO:0000256" key="1">
    <source>
        <dbReference type="ARBA" id="ARBA00022691"/>
    </source>
</evidence>
<protein>
    <recommendedName>
        <fullName evidence="5">Radical SAM core domain-containing protein</fullName>
    </recommendedName>
</protein>
<dbReference type="GO" id="GO:0046872">
    <property type="term" value="F:metal ion binding"/>
    <property type="evidence" value="ECO:0007669"/>
    <property type="project" value="UniProtKB-KW"/>
</dbReference>
<keyword evidence="1" id="KW-0949">S-adenosyl-L-methionine</keyword>
<organism evidence="6">
    <name type="scientific">marine sediment metagenome</name>
    <dbReference type="NCBI Taxonomy" id="412755"/>
    <lineage>
        <taxon>unclassified sequences</taxon>
        <taxon>metagenomes</taxon>
        <taxon>ecological metagenomes</taxon>
    </lineage>
</organism>
<accession>X1AB78</accession>
<dbReference type="CDD" id="cd01335">
    <property type="entry name" value="Radical_SAM"/>
    <property type="match status" value="1"/>
</dbReference>
<dbReference type="Gene3D" id="3.20.20.70">
    <property type="entry name" value="Aldolase class I"/>
    <property type="match status" value="1"/>
</dbReference>
<keyword evidence="4" id="KW-0411">Iron-sulfur</keyword>
<keyword evidence="2" id="KW-0479">Metal-binding</keyword>
<dbReference type="SFLD" id="SFLDS00029">
    <property type="entry name" value="Radical_SAM"/>
    <property type="match status" value="1"/>
</dbReference>
<dbReference type="AlphaFoldDB" id="X1AB78"/>
<dbReference type="InterPro" id="IPR013785">
    <property type="entry name" value="Aldolase_TIM"/>
</dbReference>
<dbReference type="Pfam" id="PF04055">
    <property type="entry name" value="Radical_SAM"/>
    <property type="match status" value="1"/>
</dbReference>
<reference evidence="6" key="1">
    <citation type="journal article" date="2014" name="Front. Microbiol.">
        <title>High frequency of phylogenetically diverse reductive dehalogenase-homologous genes in deep subseafloor sedimentary metagenomes.</title>
        <authorList>
            <person name="Kawai M."/>
            <person name="Futagami T."/>
            <person name="Toyoda A."/>
            <person name="Takaki Y."/>
            <person name="Nishi S."/>
            <person name="Hori S."/>
            <person name="Arai W."/>
            <person name="Tsubouchi T."/>
            <person name="Morono Y."/>
            <person name="Uchiyama I."/>
            <person name="Ito T."/>
            <person name="Fujiyama A."/>
            <person name="Inagaki F."/>
            <person name="Takami H."/>
        </authorList>
    </citation>
    <scope>NUCLEOTIDE SEQUENCE</scope>
    <source>
        <strain evidence="6">Expedition CK06-06</strain>
    </source>
</reference>
<dbReference type="SUPFAM" id="SSF102114">
    <property type="entry name" value="Radical SAM enzymes"/>
    <property type="match status" value="1"/>
</dbReference>
<gene>
    <name evidence="6" type="ORF">S01H4_27718</name>
</gene>
<dbReference type="EMBL" id="BART01013608">
    <property type="protein sequence ID" value="GAG79054.1"/>
    <property type="molecule type" value="Genomic_DNA"/>
</dbReference>
<feature type="non-terminal residue" evidence="6">
    <location>
        <position position="223"/>
    </location>
</feature>
<evidence type="ECO:0000313" key="6">
    <source>
        <dbReference type="EMBL" id="GAG79054.1"/>
    </source>
</evidence>
<proteinExistence type="predicted"/>
<evidence type="ECO:0000256" key="4">
    <source>
        <dbReference type="ARBA" id="ARBA00023014"/>
    </source>
</evidence>
<dbReference type="PANTHER" id="PTHR43288">
    <property type="entry name" value="BIOTIN SYNTHASE-RELATED PROTEIN, RADICAL SAM SUPERFAMILY"/>
    <property type="match status" value="1"/>
</dbReference>
<evidence type="ECO:0000256" key="2">
    <source>
        <dbReference type="ARBA" id="ARBA00022723"/>
    </source>
</evidence>
<feature type="domain" description="Radical SAM core" evidence="5">
    <location>
        <begin position="53"/>
        <end position="223"/>
    </location>
</feature>
<dbReference type="PROSITE" id="PS51918">
    <property type="entry name" value="RADICAL_SAM"/>
    <property type="match status" value="1"/>
</dbReference>
<dbReference type="GO" id="GO:0003824">
    <property type="term" value="F:catalytic activity"/>
    <property type="evidence" value="ECO:0007669"/>
    <property type="project" value="InterPro"/>
</dbReference>
<name>X1AB78_9ZZZZ</name>
<dbReference type="InterPro" id="IPR007197">
    <property type="entry name" value="rSAM"/>
</dbReference>
<keyword evidence="3" id="KW-0408">Iron</keyword>
<sequence length="223" mass="24533">FDILNDGHSILQAPTEELNQWMNNAFELRLSSFDRKLLCYSPTAYPYKIRDHKQVRSNNFPSLSVTGTSCSLNCEHCDGQLLKGMESTITPESLFERCLEIKNRGGEGVLISGGSDSSGHVPLERFGKAIGRVKNELDLLVVVHTGLVTPETAYQLAAAGIDAAMLDVIGDEAVSSKVYHIDDGPQKMRRSLDILEEHKIPTVPHVLVGLNYGQIQGEIEALQ</sequence>
<dbReference type="GO" id="GO:0051536">
    <property type="term" value="F:iron-sulfur cluster binding"/>
    <property type="evidence" value="ECO:0007669"/>
    <property type="project" value="UniProtKB-KW"/>
</dbReference>
<comment type="caution">
    <text evidence="6">The sequence shown here is derived from an EMBL/GenBank/DDBJ whole genome shotgun (WGS) entry which is preliminary data.</text>
</comment>
<dbReference type="InterPro" id="IPR058240">
    <property type="entry name" value="rSAM_sf"/>
</dbReference>
<evidence type="ECO:0000259" key="5">
    <source>
        <dbReference type="PROSITE" id="PS51918"/>
    </source>
</evidence>
<feature type="non-terminal residue" evidence="6">
    <location>
        <position position="1"/>
    </location>
</feature>
<evidence type="ECO:0000256" key="3">
    <source>
        <dbReference type="ARBA" id="ARBA00023004"/>
    </source>
</evidence>
<dbReference type="SFLD" id="SFLDG01113">
    <property type="entry name" value="Uncharacterised_Radical_SAM_Su"/>
    <property type="match status" value="1"/>
</dbReference>